<protein>
    <submittedName>
        <fullName evidence="5">Lrp/AsnC family transcriptional regulator</fullName>
    </submittedName>
</protein>
<feature type="domain" description="HTH asnC-type" evidence="4">
    <location>
        <begin position="1"/>
        <end position="61"/>
    </location>
</feature>
<dbReference type="Pfam" id="PF01037">
    <property type="entry name" value="AsnC_trans_reg"/>
    <property type="match status" value="1"/>
</dbReference>
<dbReference type="InterPro" id="IPR050684">
    <property type="entry name" value="HTH-Siroheme_Decarb"/>
</dbReference>
<dbReference type="Gene3D" id="1.10.10.10">
    <property type="entry name" value="Winged helix-like DNA-binding domain superfamily/Winged helix DNA-binding domain"/>
    <property type="match status" value="1"/>
</dbReference>
<dbReference type="AlphaFoldDB" id="A0A354Z062"/>
<comment type="caution">
    <text evidence="5">The sequence shown here is derived from an EMBL/GenBank/DDBJ whole genome shotgun (WGS) entry which is preliminary data.</text>
</comment>
<keyword evidence="1" id="KW-0805">Transcription regulation</keyword>
<dbReference type="SMART" id="SM00344">
    <property type="entry name" value="HTH_ASNC"/>
    <property type="match status" value="1"/>
</dbReference>
<dbReference type="RefSeq" id="WP_061215033.1">
    <property type="nucleotide sequence ID" value="NZ_DCDX01000088.1"/>
</dbReference>
<dbReference type="PROSITE" id="PS50956">
    <property type="entry name" value="HTH_ASNC_2"/>
    <property type="match status" value="1"/>
</dbReference>
<accession>A0A354Z062</accession>
<keyword evidence="2" id="KW-0238">DNA-binding</keyword>
<dbReference type="Gene3D" id="3.30.70.920">
    <property type="match status" value="1"/>
</dbReference>
<reference evidence="5 6" key="1">
    <citation type="journal article" date="2018" name="Nat. Biotechnol.">
        <title>A standardized bacterial taxonomy based on genome phylogeny substantially revises the tree of life.</title>
        <authorList>
            <person name="Parks D.H."/>
            <person name="Chuvochina M."/>
            <person name="Waite D.W."/>
            <person name="Rinke C."/>
            <person name="Skarshewski A."/>
            <person name="Chaumeil P.A."/>
            <person name="Hugenholtz P."/>
        </authorList>
    </citation>
    <scope>NUCLEOTIDE SEQUENCE [LARGE SCALE GENOMIC DNA]</scope>
    <source>
        <strain evidence="5">UBA10948</strain>
    </source>
</reference>
<sequence>MELERRILHLLENNARLSCKAIATMLDEDEARIKNIIEQMEKQKIILGYNTIINWELLGNDGVTAMIDVKVTPEREVGFNSVAEKIYRYPEVRCVYLMSGTYDLSVVVNGESMKDIAWFVSHKLSTLDHVQSTVTHFILKRYKQENFIFEEPEEDRRLVVSP</sequence>
<keyword evidence="3" id="KW-0804">Transcription</keyword>
<evidence type="ECO:0000256" key="1">
    <source>
        <dbReference type="ARBA" id="ARBA00023015"/>
    </source>
</evidence>
<evidence type="ECO:0000256" key="3">
    <source>
        <dbReference type="ARBA" id="ARBA00023163"/>
    </source>
</evidence>
<organism evidence="5 6">
    <name type="scientific">Syntrophomonas wolfei</name>
    <dbReference type="NCBI Taxonomy" id="863"/>
    <lineage>
        <taxon>Bacteria</taxon>
        <taxon>Bacillati</taxon>
        <taxon>Bacillota</taxon>
        <taxon>Clostridia</taxon>
        <taxon>Eubacteriales</taxon>
        <taxon>Syntrophomonadaceae</taxon>
        <taxon>Syntrophomonas</taxon>
    </lineage>
</organism>
<dbReference type="PANTHER" id="PTHR43413:SF7">
    <property type="entry name" value="HTH-TYPE TRANSCRIPTIONAL REGULATOR PTR2"/>
    <property type="match status" value="1"/>
</dbReference>
<evidence type="ECO:0000256" key="2">
    <source>
        <dbReference type="ARBA" id="ARBA00023125"/>
    </source>
</evidence>
<name>A0A354Z062_9FIRM</name>
<dbReference type="GO" id="GO:0043565">
    <property type="term" value="F:sequence-specific DNA binding"/>
    <property type="evidence" value="ECO:0007669"/>
    <property type="project" value="InterPro"/>
</dbReference>
<dbReference type="InterPro" id="IPR000485">
    <property type="entry name" value="AsnC-type_HTH_dom"/>
</dbReference>
<dbReference type="InterPro" id="IPR019888">
    <property type="entry name" value="Tscrpt_reg_AsnC-like"/>
</dbReference>
<dbReference type="EMBL" id="DNZF01000174">
    <property type="protein sequence ID" value="HBK53852.1"/>
    <property type="molecule type" value="Genomic_DNA"/>
</dbReference>
<evidence type="ECO:0000259" key="4">
    <source>
        <dbReference type="PROSITE" id="PS50956"/>
    </source>
</evidence>
<dbReference type="InterPro" id="IPR011008">
    <property type="entry name" value="Dimeric_a/b-barrel"/>
</dbReference>
<dbReference type="InterPro" id="IPR019887">
    <property type="entry name" value="Tscrpt_reg_AsnC/Lrp_C"/>
</dbReference>
<dbReference type="PANTHER" id="PTHR43413">
    <property type="entry name" value="TRANSCRIPTIONAL REGULATOR, ASNC FAMILY"/>
    <property type="match status" value="1"/>
</dbReference>
<dbReference type="SUPFAM" id="SSF46785">
    <property type="entry name" value="Winged helix' DNA-binding domain"/>
    <property type="match status" value="1"/>
</dbReference>
<dbReference type="SUPFAM" id="SSF54909">
    <property type="entry name" value="Dimeric alpha+beta barrel"/>
    <property type="match status" value="1"/>
</dbReference>
<dbReference type="InterPro" id="IPR036390">
    <property type="entry name" value="WH_DNA-bd_sf"/>
</dbReference>
<dbReference type="Proteomes" id="UP000263273">
    <property type="component" value="Unassembled WGS sequence"/>
</dbReference>
<proteinExistence type="predicted"/>
<dbReference type="InterPro" id="IPR036388">
    <property type="entry name" value="WH-like_DNA-bd_sf"/>
</dbReference>
<evidence type="ECO:0000313" key="6">
    <source>
        <dbReference type="Proteomes" id="UP000263273"/>
    </source>
</evidence>
<dbReference type="STRING" id="378794.GCA_001570625_02623"/>
<evidence type="ECO:0000313" key="5">
    <source>
        <dbReference type="EMBL" id="HBK53852.1"/>
    </source>
</evidence>
<gene>
    <name evidence="5" type="ORF">DDZ44_07950</name>
</gene>